<feature type="transmembrane region" description="Helical" evidence="1">
    <location>
        <begin position="20"/>
        <end position="41"/>
    </location>
</feature>
<evidence type="ECO:0000256" key="1">
    <source>
        <dbReference type="SAM" id="Phobius"/>
    </source>
</evidence>
<proteinExistence type="predicted"/>
<dbReference type="KEGG" id="scl:sce4478"/>
<keyword evidence="1" id="KW-1133">Transmembrane helix</keyword>
<feature type="domain" description="Mce/MlaD" evidence="2">
    <location>
        <begin position="53"/>
        <end position="131"/>
    </location>
</feature>
<name>A9F8B6_SORC5</name>
<organism evidence="3 4">
    <name type="scientific">Sorangium cellulosum (strain So ce56)</name>
    <name type="common">Polyangium cellulosum (strain So ce56)</name>
    <dbReference type="NCBI Taxonomy" id="448385"/>
    <lineage>
        <taxon>Bacteria</taxon>
        <taxon>Pseudomonadati</taxon>
        <taxon>Myxococcota</taxon>
        <taxon>Polyangia</taxon>
        <taxon>Polyangiales</taxon>
        <taxon>Polyangiaceae</taxon>
        <taxon>Sorangium</taxon>
    </lineage>
</organism>
<keyword evidence="4" id="KW-1185">Reference proteome</keyword>
<evidence type="ECO:0000313" key="4">
    <source>
        <dbReference type="Proteomes" id="UP000002139"/>
    </source>
</evidence>
<dbReference type="Proteomes" id="UP000002139">
    <property type="component" value="Chromosome"/>
</dbReference>
<dbReference type="eggNOG" id="COG1463">
    <property type="taxonomic scope" value="Bacteria"/>
</dbReference>
<sequence>MTIPPRSRKMPFCMGRARDLKVGLFVLAGLVLSAVVIFLIGDERRLFDSSVGFTTNFADVQGLKPGAPIRMGGIDIGHVAEVGYGPDPKDTKIYVKLEIVESEASRIKTDSVAQIANKGLLGDKMLELTKGQSPDSVPPGGHIPGEVPTDVMGKVTGMAEKAEATLDNIQKVSENIADEKLHRDLRETVASANTLMKQVTEGEGYPHRFLTDPEEAERISRTVQSLDRLSTELASAVREVRGVVSRVKEGPGFAHDVIYGDGPQKQIQQFGNAADEVAMTLRGIRESDSLAHDALYGGKGDGAEALANVTAMTGDLRAIVHDMRAGKGTLGALLVDPSIYEDMKSLLGNVQRNDVLRALVRYSIKQDEQKPAVQVGGATPSP</sequence>
<dbReference type="AlphaFoldDB" id="A9F8B6"/>
<keyword evidence="1" id="KW-0812">Transmembrane</keyword>
<dbReference type="InterPro" id="IPR052336">
    <property type="entry name" value="MlaD_Phospholipid_Transporter"/>
</dbReference>
<dbReference type="HOGENOM" id="CLU_054524_0_1_7"/>
<dbReference type="EMBL" id="AM746676">
    <property type="protein sequence ID" value="CAN94641.1"/>
    <property type="molecule type" value="Genomic_DNA"/>
</dbReference>
<dbReference type="GO" id="GO:0005543">
    <property type="term" value="F:phospholipid binding"/>
    <property type="evidence" value="ECO:0007669"/>
    <property type="project" value="TreeGrafter"/>
</dbReference>
<dbReference type="PANTHER" id="PTHR33371:SF4">
    <property type="entry name" value="INTERMEMBRANE PHOSPHOLIPID TRANSPORT SYSTEM BINDING PROTEIN MLAD"/>
    <property type="match status" value="1"/>
</dbReference>
<reference evidence="3 4" key="1">
    <citation type="journal article" date="2007" name="Nat. Biotechnol.">
        <title>Complete genome sequence of the myxobacterium Sorangium cellulosum.</title>
        <authorList>
            <person name="Schneiker S."/>
            <person name="Perlova O."/>
            <person name="Kaiser O."/>
            <person name="Gerth K."/>
            <person name="Alici A."/>
            <person name="Altmeyer M.O."/>
            <person name="Bartels D."/>
            <person name="Bekel T."/>
            <person name="Beyer S."/>
            <person name="Bode E."/>
            <person name="Bode H.B."/>
            <person name="Bolten C.J."/>
            <person name="Choudhuri J.V."/>
            <person name="Doss S."/>
            <person name="Elnakady Y.A."/>
            <person name="Frank B."/>
            <person name="Gaigalat L."/>
            <person name="Goesmann A."/>
            <person name="Groeger C."/>
            <person name="Gross F."/>
            <person name="Jelsbak L."/>
            <person name="Jelsbak L."/>
            <person name="Kalinowski J."/>
            <person name="Kegler C."/>
            <person name="Knauber T."/>
            <person name="Konietzny S."/>
            <person name="Kopp M."/>
            <person name="Krause L."/>
            <person name="Krug D."/>
            <person name="Linke B."/>
            <person name="Mahmud T."/>
            <person name="Martinez-Arias R."/>
            <person name="McHardy A.C."/>
            <person name="Merai M."/>
            <person name="Meyer F."/>
            <person name="Mormann S."/>
            <person name="Munoz-Dorado J."/>
            <person name="Perez J."/>
            <person name="Pradella S."/>
            <person name="Rachid S."/>
            <person name="Raddatz G."/>
            <person name="Rosenau F."/>
            <person name="Rueckert C."/>
            <person name="Sasse F."/>
            <person name="Scharfe M."/>
            <person name="Schuster S.C."/>
            <person name="Suen G."/>
            <person name="Treuner-Lange A."/>
            <person name="Velicer G.J."/>
            <person name="Vorholter F.-J."/>
            <person name="Weissman K.J."/>
            <person name="Welch R.D."/>
            <person name="Wenzel S.C."/>
            <person name="Whitworth D.E."/>
            <person name="Wilhelm S."/>
            <person name="Wittmann C."/>
            <person name="Bloecker H."/>
            <person name="Puehler A."/>
            <person name="Mueller R."/>
        </authorList>
    </citation>
    <scope>NUCLEOTIDE SEQUENCE [LARGE SCALE GENOMIC DNA]</scope>
    <source>
        <strain evidence="4">So ce56</strain>
    </source>
</reference>
<evidence type="ECO:0000313" key="3">
    <source>
        <dbReference type="EMBL" id="CAN94641.1"/>
    </source>
</evidence>
<dbReference type="GO" id="GO:0005548">
    <property type="term" value="F:phospholipid transporter activity"/>
    <property type="evidence" value="ECO:0007669"/>
    <property type="project" value="TreeGrafter"/>
</dbReference>
<evidence type="ECO:0000259" key="2">
    <source>
        <dbReference type="Pfam" id="PF02470"/>
    </source>
</evidence>
<dbReference type="Pfam" id="PF02470">
    <property type="entry name" value="MlaD"/>
    <property type="match status" value="1"/>
</dbReference>
<protein>
    <submittedName>
        <fullName evidence="3">ABC transport system substrate-binding protein</fullName>
    </submittedName>
</protein>
<dbReference type="InterPro" id="IPR003399">
    <property type="entry name" value="Mce/MlaD"/>
</dbReference>
<dbReference type="PANTHER" id="PTHR33371">
    <property type="entry name" value="INTERMEMBRANE PHOSPHOLIPID TRANSPORT SYSTEM BINDING PROTEIN MLAD-RELATED"/>
    <property type="match status" value="1"/>
</dbReference>
<accession>A9F8B6</accession>
<dbReference type="STRING" id="448385.sce4478"/>
<keyword evidence="1" id="KW-0472">Membrane</keyword>
<gene>
    <name evidence="3" type="ordered locus">sce4478</name>
</gene>